<name>X1CJN5_9ZZZZ</name>
<accession>X1CJN5</accession>
<feature type="non-terminal residue" evidence="1">
    <location>
        <position position="1"/>
    </location>
</feature>
<comment type="caution">
    <text evidence="1">The sequence shown here is derived from an EMBL/GenBank/DDBJ whole genome shotgun (WGS) entry which is preliminary data.</text>
</comment>
<dbReference type="AlphaFoldDB" id="X1CJN5"/>
<gene>
    <name evidence="1" type="ORF">S01H4_64156</name>
</gene>
<organism evidence="1">
    <name type="scientific">marine sediment metagenome</name>
    <dbReference type="NCBI Taxonomy" id="412755"/>
    <lineage>
        <taxon>unclassified sequences</taxon>
        <taxon>metagenomes</taxon>
        <taxon>ecological metagenomes</taxon>
    </lineage>
</organism>
<evidence type="ECO:0000313" key="1">
    <source>
        <dbReference type="EMBL" id="GAH07907.1"/>
    </source>
</evidence>
<protein>
    <submittedName>
        <fullName evidence="1">Uncharacterized protein</fullName>
    </submittedName>
</protein>
<proteinExistence type="predicted"/>
<sequence length="114" mass="12247">VDALIVDFVTEAEAVQAVEDTGLVLSAGKVITSQDANLEFLLGRTKIGFVDFVDYAGFGHRDMDGGGYALIQSAAGNTHLNAEDGRSITFKIHNIKVMQIIADALTMRSKIICM</sequence>
<reference evidence="1" key="1">
    <citation type="journal article" date="2014" name="Front. Microbiol.">
        <title>High frequency of phylogenetically diverse reductive dehalogenase-homologous genes in deep subseafloor sedimentary metagenomes.</title>
        <authorList>
            <person name="Kawai M."/>
            <person name="Futagami T."/>
            <person name="Toyoda A."/>
            <person name="Takaki Y."/>
            <person name="Nishi S."/>
            <person name="Hori S."/>
            <person name="Arai W."/>
            <person name="Tsubouchi T."/>
            <person name="Morono Y."/>
            <person name="Uchiyama I."/>
            <person name="Ito T."/>
            <person name="Fujiyama A."/>
            <person name="Inagaki F."/>
            <person name="Takami H."/>
        </authorList>
    </citation>
    <scope>NUCLEOTIDE SEQUENCE</scope>
    <source>
        <strain evidence="1">Expedition CK06-06</strain>
    </source>
</reference>
<dbReference type="EMBL" id="BART01038820">
    <property type="protein sequence ID" value="GAH07907.1"/>
    <property type="molecule type" value="Genomic_DNA"/>
</dbReference>